<evidence type="ECO:0000256" key="15">
    <source>
        <dbReference type="ARBA" id="ARBA00069898"/>
    </source>
</evidence>
<comment type="similarity">
    <text evidence="14">Belongs to the methylthiotransferase family. MtaB subfamily.</text>
</comment>
<evidence type="ECO:0000256" key="6">
    <source>
        <dbReference type="ARBA" id="ARBA00022679"/>
    </source>
</evidence>
<evidence type="ECO:0000259" key="17">
    <source>
        <dbReference type="PROSITE" id="PS51918"/>
    </source>
</evidence>
<dbReference type="SMART" id="SM00729">
    <property type="entry name" value="Elp3"/>
    <property type="match status" value="1"/>
</dbReference>
<reference evidence="18" key="1">
    <citation type="submission" date="2020-08" db="EMBL/GenBank/DDBJ databases">
        <title>Genome public.</title>
        <authorList>
            <person name="Liu C."/>
            <person name="Sun Q."/>
        </authorList>
    </citation>
    <scope>NUCLEOTIDE SEQUENCE</scope>
    <source>
        <strain evidence="18">NSJ-12</strain>
    </source>
</reference>
<dbReference type="Proteomes" id="UP000655830">
    <property type="component" value="Unassembled WGS sequence"/>
</dbReference>
<dbReference type="PROSITE" id="PS51918">
    <property type="entry name" value="RADICAL_SAM"/>
    <property type="match status" value="1"/>
</dbReference>
<evidence type="ECO:0000256" key="13">
    <source>
        <dbReference type="ARBA" id="ARBA00051661"/>
    </source>
</evidence>
<evidence type="ECO:0000256" key="1">
    <source>
        <dbReference type="ARBA" id="ARBA00001966"/>
    </source>
</evidence>
<evidence type="ECO:0000256" key="4">
    <source>
        <dbReference type="ARBA" id="ARBA00022485"/>
    </source>
</evidence>
<dbReference type="NCBIfam" id="TIGR01579">
    <property type="entry name" value="MiaB-like-C"/>
    <property type="match status" value="1"/>
</dbReference>
<evidence type="ECO:0000256" key="7">
    <source>
        <dbReference type="ARBA" id="ARBA00022691"/>
    </source>
</evidence>
<dbReference type="GO" id="GO:0035598">
    <property type="term" value="F:tRNA (N(6)-L-threonylcarbamoyladenosine(37)-C(2))-methylthiotransferase activity"/>
    <property type="evidence" value="ECO:0007669"/>
    <property type="project" value="UniProtKB-EC"/>
</dbReference>
<dbReference type="InterPro" id="IPR005840">
    <property type="entry name" value="Ribosomal_uS12_MeSTrfase_RimO"/>
</dbReference>
<evidence type="ECO:0000256" key="12">
    <source>
        <dbReference type="ARBA" id="ARBA00031213"/>
    </source>
</evidence>
<dbReference type="RefSeq" id="WP_177669740.1">
    <property type="nucleotide sequence ID" value="NZ_JACRSY010000020.1"/>
</dbReference>
<dbReference type="SFLD" id="SFLDG01061">
    <property type="entry name" value="methylthiotransferase"/>
    <property type="match status" value="1"/>
</dbReference>
<keyword evidence="7" id="KW-0949">S-adenosyl-L-methionine</keyword>
<dbReference type="SUPFAM" id="SSF102114">
    <property type="entry name" value="Radical SAM enzymes"/>
    <property type="match status" value="1"/>
</dbReference>
<evidence type="ECO:0000256" key="9">
    <source>
        <dbReference type="ARBA" id="ARBA00022723"/>
    </source>
</evidence>
<evidence type="ECO:0000256" key="2">
    <source>
        <dbReference type="ARBA" id="ARBA00002399"/>
    </source>
</evidence>
<keyword evidence="10" id="KW-0408">Iron</keyword>
<keyword evidence="8" id="KW-0819">tRNA processing</keyword>
<dbReference type="EC" id="2.8.4.5" evidence="3"/>
<dbReference type="PANTHER" id="PTHR43837:SF1">
    <property type="entry name" value="RIBOSOMAL PROTEIN US12 METHYLTHIOTRANSFERASE RIMO"/>
    <property type="match status" value="1"/>
</dbReference>
<dbReference type="InterPro" id="IPR007197">
    <property type="entry name" value="rSAM"/>
</dbReference>
<dbReference type="InterPro" id="IPR006467">
    <property type="entry name" value="MiaB-like_bact"/>
</dbReference>
<evidence type="ECO:0000256" key="10">
    <source>
        <dbReference type="ARBA" id="ARBA00023004"/>
    </source>
</evidence>
<dbReference type="GO" id="GO:0051539">
    <property type="term" value="F:4 iron, 4 sulfur cluster binding"/>
    <property type="evidence" value="ECO:0007669"/>
    <property type="project" value="UniProtKB-KW"/>
</dbReference>
<dbReference type="InterPro" id="IPR058240">
    <property type="entry name" value="rSAM_sf"/>
</dbReference>
<dbReference type="SFLD" id="SFLDS00029">
    <property type="entry name" value="Radical_SAM"/>
    <property type="match status" value="1"/>
</dbReference>
<comment type="caution">
    <text evidence="18">The sequence shown here is derived from an EMBL/GenBank/DDBJ whole genome shotgun (WGS) entry which is preliminary data.</text>
</comment>
<dbReference type="InterPro" id="IPR038135">
    <property type="entry name" value="Methylthiotransferase_N_sf"/>
</dbReference>
<dbReference type="EMBL" id="JACRSY010000020">
    <property type="protein sequence ID" value="MBC8580378.1"/>
    <property type="molecule type" value="Genomic_DNA"/>
</dbReference>
<evidence type="ECO:0000256" key="3">
    <source>
        <dbReference type="ARBA" id="ARBA00013273"/>
    </source>
</evidence>
<evidence type="ECO:0000259" key="16">
    <source>
        <dbReference type="PROSITE" id="PS51449"/>
    </source>
</evidence>
<dbReference type="GO" id="GO:0035599">
    <property type="term" value="F:aspartic acid methylthiotransferase activity"/>
    <property type="evidence" value="ECO:0007669"/>
    <property type="project" value="TreeGrafter"/>
</dbReference>
<sequence>MLQNKNKKYIATYTLGCKVNQYDTEAVVEQFKAEGYEEVAFDEVADVYLVNTCTVTHLSDRKCRQMLRKTKKLNPDSVLVAMGCYAQAAGEKIKEDVSEVDIIVGTNKRSEILKLVEEYHNNQETYNYVSNIMDVEEFEELQISNMGEHTRVYLKIQEGCNNYCTYCIIPYVRGKIRSRKLENVVQEAQRLVEAGFKEIILTGIHVLAYGKDLGNVTLLDAIKKVHDIEGVERIRLSSIEPVAITDEFLEAISQLPKLCHHFHLSLQSGSETVLKRMNRKYTAQEYKESVQRLRGVWHDVAITTDIIVGFPGETDEEFKETVDFVKEIGFAQVHLFPYSKREGTAAARMKNQIDSPIKDERMKVLKQVTLKSQDAFLDEHIGKEVEVLFEKAEEGMAQGYTSNYMKVEVDTELHLENTVGKVYIETREHEVLKGKLL</sequence>
<feature type="domain" description="MTTase N-terminal" evidence="16">
    <location>
        <begin position="8"/>
        <end position="121"/>
    </location>
</feature>
<dbReference type="InterPro" id="IPR020612">
    <property type="entry name" value="Methylthiotransferase_CS"/>
</dbReference>
<dbReference type="InterPro" id="IPR034557">
    <property type="entry name" value="ThrcA_tRNA_MEthiotransferase"/>
</dbReference>
<dbReference type="CDD" id="cd01335">
    <property type="entry name" value="Radical_SAM"/>
    <property type="match status" value="1"/>
</dbReference>
<dbReference type="FunFam" id="3.80.30.20:FF:000001">
    <property type="entry name" value="tRNA-2-methylthio-N(6)-dimethylallyladenosine synthase 2"/>
    <property type="match status" value="1"/>
</dbReference>
<dbReference type="PANTHER" id="PTHR43837">
    <property type="entry name" value="RIBOSOMAL PROTEIN S12 METHYLTHIOTRANSFERASE RIMO"/>
    <property type="match status" value="1"/>
</dbReference>
<dbReference type="InterPro" id="IPR005839">
    <property type="entry name" value="Methylthiotransferase"/>
</dbReference>
<dbReference type="Pfam" id="PF04055">
    <property type="entry name" value="Radical_SAM"/>
    <property type="match status" value="1"/>
</dbReference>
<dbReference type="PROSITE" id="PS01278">
    <property type="entry name" value="MTTASE_RADICAL"/>
    <property type="match status" value="1"/>
</dbReference>
<comment type="function">
    <text evidence="2">Catalyzes the methylthiolation of N6-threonylcarbamoyladenosine (t(6)A), leading to the formation of 2-methylthio-N6-threonylcarbamoyladenosine (ms(2)t(6)A) at position 37 in tRNAs that read codons beginning with adenine.</text>
</comment>
<evidence type="ECO:0000313" key="18">
    <source>
        <dbReference type="EMBL" id="MBC8580378.1"/>
    </source>
</evidence>
<protein>
    <recommendedName>
        <fullName evidence="15">Threonylcarbamoyladenosine tRNA methylthiotransferase MtaB</fullName>
        <ecNumber evidence="3">2.8.4.5</ecNumber>
    </recommendedName>
    <alternativeName>
        <fullName evidence="12">tRNA-t(6)A37 methylthiotransferase</fullName>
    </alternativeName>
</protein>
<dbReference type="InterPro" id="IPR013848">
    <property type="entry name" value="Methylthiotransferase_N"/>
</dbReference>
<organism evidence="18 19">
    <name type="scientific">Zhenhengia yiwuensis</name>
    <dbReference type="NCBI Taxonomy" id="2763666"/>
    <lineage>
        <taxon>Bacteria</taxon>
        <taxon>Bacillati</taxon>
        <taxon>Bacillota</taxon>
        <taxon>Clostridia</taxon>
        <taxon>Lachnospirales</taxon>
        <taxon>Lachnospiraceae</taxon>
        <taxon>Zhenhengia</taxon>
    </lineage>
</organism>
<dbReference type="Gene3D" id="3.40.50.12160">
    <property type="entry name" value="Methylthiotransferase, N-terminal domain"/>
    <property type="match status" value="1"/>
</dbReference>
<keyword evidence="4" id="KW-0004">4Fe-4S</keyword>
<evidence type="ECO:0000256" key="14">
    <source>
        <dbReference type="ARBA" id="ARBA00061574"/>
    </source>
</evidence>
<dbReference type="InterPro" id="IPR006638">
    <property type="entry name" value="Elp3/MiaA/NifB-like_rSAM"/>
</dbReference>
<dbReference type="Pfam" id="PF00919">
    <property type="entry name" value="UPF0004"/>
    <property type="match status" value="1"/>
</dbReference>
<proteinExistence type="inferred from homology"/>
<dbReference type="Gene3D" id="3.80.30.20">
    <property type="entry name" value="tm_1862 like domain"/>
    <property type="match status" value="1"/>
</dbReference>
<keyword evidence="19" id="KW-1185">Reference proteome</keyword>
<dbReference type="InterPro" id="IPR023404">
    <property type="entry name" value="rSAM_horseshoe"/>
</dbReference>
<evidence type="ECO:0000256" key="11">
    <source>
        <dbReference type="ARBA" id="ARBA00023014"/>
    </source>
</evidence>
<accession>A0A926EHI5</accession>
<evidence type="ECO:0000313" key="19">
    <source>
        <dbReference type="Proteomes" id="UP000655830"/>
    </source>
</evidence>
<dbReference type="SFLD" id="SFLDG01082">
    <property type="entry name" value="B12-binding_domain_containing"/>
    <property type="match status" value="1"/>
</dbReference>
<dbReference type="GO" id="GO:0046872">
    <property type="term" value="F:metal ion binding"/>
    <property type="evidence" value="ECO:0007669"/>
    <property type="project" value="UniProtKB-KW"/>
</dbReference>
<keyword evidence="6" id="KW-0808">Transferase</keyword>
<name>A0A926EHI5_9FIRM</name>
<gene>
    <name evidence="18" type="primary">mtaB</name>
    <name evidence="18" type="ORF">H8718_12650</name>
</gene>
<dbReference type="SFLD" id="SFLDF00295">
    <property type="entry name" value="threonylcarbamoyladenosine_tRN"/>
    <property type="match status" value="1"/>
</dbReference>
<dbReference type="AlphaFoldDB" id="A0A926EHI5"/>
<keyword evidence="5" id="KW-0963">Cytoplasm</keyword>
<evidence type="ECO:0000256" key="5">
    <source>
        <dbReference type="ARBA" id="ARBA00022490"/>
    </source>
</evidence>
<evidence type="ECO:0000256" key="8">
    <source>
        <dbReference type="ARBA" id="ARBA00022694"/>
    </source>
</evidence>
<comment type="catalytic activity">
    <reaction evidence="13">
        <text>N(6)-L-threonylcarbamoyladenosine(37) in tRNA + (sulfur carrier)-SH + AH2 + 2 S-adenosyl-L-methionine = 2-methylsulfanyl-N(6)-L-threonylcarbamoyladenosine(37) in tRNA + (sulfur carrier)-H + 5'-deoxyadenosine + L-methionine + A + S-adenosyl-L-homocysteine + 2 H(+)</text>
        <dbReference type="Rhea" id="RHEA:37075"/>
        <dbReference type="Rhea" id="RHEA-COMP:10163"/>
        <dbReference type="Rhea" id="RHEA-COMP:11092"/>
        <dbReference type="Rhea" id="RHEA-COMP:14737"/>
        <dbReference type="Rhea" id="RHEA-COMP:14739"/>
        <dbReference type="ChEBI" id="CHEBI:13193"/>
        <dbReference type="ChEBI" id="CHEBI:15378"/>
        <dbReference type="ChEBI" id="CHEBI:17319"/>
        <dbReference type="ChEBI" id="CHEBI:17499"/>
        <dbReference type="ChEBI" id="CHEBI:29917"/>
        <dbReference type="ChEBI" id="CHEBI:57844"/>
        <dbReference type="ChEBI" id="CHEBI:57856"/>
        <dbReference type="ChEBI" id="CHEBI:59789"/>
        <dbReference type="ChEBI" id="CHEBI:64428"/>
        <dbReference type="ChEBI" id="CHEBI:74418"/>
        <dbReference type="ChEBI" id="CHEBI:74420"/>
        <dbReference type="EC" id="2.8.4.5"/>
    </reaction>
</comment>
<dbReference type="GO" id="GO:0005829">
    <property type="term" value="C:cytosol"/>
    <property type="evidence" value="ECO:0007669"/>
    <property type="project" value="TreeGrafter"/>
</dbReference>
<dbReference type="NCBIfam" id="TIGR00089">
    <property type="entry name" value="MiaB/RimO family radical SAM methylthiotransferase"/>
    <property type="match status" value="1"/>
</dbReference>
<dbReference type="FunFam" id="3.40.50.12160:FF:000004">
    <property type="entry name" value="Threonylcarbamoyladenosine tRNA methylthiotransferase MtaB"/>
    <property type="match status" value="1"/>
</dbReference>
<keyword evidence="11" id="KW-0411">Iron-sulfur</keyword>
<feature type="domain" description="Radical SAM core" evidence="17">
    <location>
        <begin position="146"/>
        <end position="375"/>
    </location>
</feature>
<dbReference type="PROSITE" id="PS51449">
    <property type="entry name" value="MTTASE_N"/>
    <property type="match status" value="1"/>
</dbReference>
<comment type="cofactor">
    <cofactor evidence="1">
        <name>[4Fe-4S] cluster</name>
        <dbReference type="ChEBI" id="CHEBI:49883"/>
    </cofactor>
</comment>
<keyword evidence="9" id="KW-0479">Metal-binding</keyword>